<dbReference type="FunFam" id="3.80.10.10:FF:000515">
    <property type="entry name" value="Leucine-rich repeat receptor-like protein kinase"/>
    <property type="match status" value="1"/>
</dbReference>
<evidence type="ECO:0000256" key="7">
    <source>
        <dbReference type="ARBA" id="ARBA00023136"/>
    </source>
</evidence>
<keyword evidence="5" id="KW-0677">Repeat</keyword>
<gene>
    <name evidence="12" type="ORF">RJ641_029838</name>
</gene>
<protein>
    <submittedName>
        <fullName evidence="12">Leucine-rich repeat</fullName>
    </submittedName>
</protein>
<dbReference type="InterPro" id="IPR001611">
    <property type="entry name" value="Leu-rich_rpt"/>
</dbReference>
<keyword evidence="2" id="KW-0433">Leucine-rich repeat</keyword>
<dbReference type="AlphaFoldDB" id="A0AAN8ZJW5"/>
<sequence length="803" mass="89239">MALPTACCLLVLLFSFMSFPARAVTYNQSHFFTLMKQSLSGDALSSWHNLSESSYCNLTGISCNEEGFVVKIDISEWALTGHFPADVCTYLPALRVLQVGFNNLHDNFPDSITNCTLLEELNMTYTSLMGTLPNLSPLKSLRVLDLSYNLFRGDFPMSVTNLTDLEFLNFNENGGFNLWQLPENISQLAKLKIMILSTCMIRGQIPATIGNMTSLVDFELSGNYLTGKIPPEIGILKNLKQLELYYNELVGSIPEELGNLTELTDVDISVNLLTGKLPESLCKLPKLEVLQLYNNSLTGEIPGELANSTTLRMLSLYDNFLTGEVPQNLGLYARLVLFDISENQLSGHLPPKACSGGKLLYFLVLQNSFSGKLPEGYGNCESLLRFRVSSNNLEGSIPQGILGLPHASIIDLAYNHLEGPIAKTIGYAKNLSELFLQSNRISGVIPPEISLASNLVKIDLSNNLLSGPVPDEIGNLKKLNLLMLQGNKLNSSIPKSLSTLKFLNVLDLSNNLLTGHIPESLCELLPNSINFSNNLLSGPIPSSLIKGGLLESFLGNPDLCISIYLNSSYQNFSMCSHNYNQKRTNFIWVLGLSTAIVTLGIVLFLKRWINKRRAVVENDDTLSSSFFSYNVKSFHRISFDQREIVEAMVDKNIVGHGGSGTVYRIKLSSGEVVAVKKLWSQKTKDFTSDDQLFMDKELKTEVETLGNIRHKNIVKLYSYFSETKEGAFEVLDKQLSGSFKDEMIPVLRIAIRCTCRAPILRPTMNEVVQMLIEADPCRFDSCKSSNKTKEISIVTKTKFPYEL</sequence>
<dbReference type="FunFam" id="3.30.200.20:FF:000530">
    <property type="entry name" value="receptor protein-tyrosine kinase CEPR1"/>
    <property type="match status" value="1"/>
</dbReference>
<feature type="binding site" evidence="8">
    <location>
        <position position="677"/>
    </location>
    <ligand>
        <name>ATP</name>
        <dbReference type="ChEBI" id="CHEBI:30616"/>
    </ligand>
</feature>
<comment type="subcellular location">
    <subcellularLocation>
        <location evidence="1">Membrane</location>
    </subcellularLocation>
</comment>
<evidence type="ECO:0000256" key="4">
    <source>
        <dbReference type="ARBA" id="ARBA00022729"/>
    </source>
</evidence>
<evidence type="ECO:0000256" key="6">
    <source>
        <dbReference type="ARBA" id="ARBA00022989"/>
    </source>
</evidence>
<keyword evidence="8" id="KW-0067">ATP-binding</keyword>
<feature type="transmembrane region" description="Helical" evidence="9">
    <location>
        <begin position="586"/>
        <end position="605"/>
    </location>
</feature>
<dbReference type="InterPro" id="IPR032675">
    <property type="entry name" value="LRR_dom_sf"/>
</dbReference>
<dbReference type="GO" id="GO:0016020">
    <property type="term" value="C:membrane"/>
    <property type="evidence" value="ECO:0007669"/>
    <property type="project" value="UniProtKB-SubCell"/>
</dbReference>
<dbReference type="SUPFAM" id="SSF52047">
    <property type="entry name" value="RNI-like"/>
    <property type="match status" value="1"/>
</dbReference>
<dbReference type="Pfam" id="PF08263">
    <property type="entry name" value="LRRNT_2"/>
    <property type="match status" value="1"/>
</dbReference>
<keyword evidence="13" id="KW-1185">Reference proteome</keyword>
<dbReference type="InterPro" id="IPR003591">
    <property type="entry name" value="Leu-rich_rpt_typical-subtyp"/>
</dbReference>
<feature type="signal peptide" evidence="10">
    <location>
        <begin position="1"/>
        <end position="23"/>
    </location>
</feature>
<evidence type="ECO:0000256" key="1">
    <source>
        <dbReference type="ARBA" id="ARBA00004370"/>
    </source>
</evidence>
<dbReference type="Proteomes" id="UP001370490">
    <property type="component" value="Unassembled WGS sequence"/>
</dbReference>
<accession>A0AAN8ZJW5</accession>
<evidence type="ECO:0000256" key="10">
    <source>
        <dbReference type="SAM" id="SignalP"/>
    </source>
</evidence>
<dbReference type="InterPro" id="IPR017441">
    <property type="entry name" value="Protein_kinase_ATP_BS"/>
</dbReference>
<dbReference type="GO" id="GO:0005524">
    <property type="term" value="F:ATP binding"/>
    <property type="evidence" value="ECO:0007669"/>
    <property type="project" value="UniProtKB-UniRule"/>
</dbReference>
<dbReference type="FunFam" id="3.80.10.10:FF:000330">
    <property type="entry name" value="Receptor protein-tyrosine kinase CEPR1"/>
    <property type="match status" value="1"/>
</dbReference>
<evidence type="ECO:0000256" key="8">
    <source>
        <dbReference type="PROSITE-ProRule" id="PRU10141"/>
    </source>
</evidence>
<dbReference type="Gene3D" id="3.80.10.10">
    <property type="entry name" value="Ribonuclease Inhibitor"/>
    <property type="match status" value="3"/>
</dbReference>
<evidence type="ECO:0000256" key="3">
    <source>
        <dbReference type="ARBA" id="ARBA00022692"/>
    </source>
</evidence>
<comment type="caution">
    <text evidence="12">The sequence shown here is derived from an EMBL/GenBank/DDBJ whole genome shotgun (WGS) entry which is preliminary data.</text>
</comment>
<dbReference type="Gene3D" id="3.30.200.20">
    <property type="entry name" value="Phosphorylase Kinase, domain 1"/>
    <property type="match status" value="1"/>
</dbReference>
<proteinExistence type="predicted"/>
<dbReference type="PROSITE" id="PS00107">
    <property type="entry name" value="PROTEIN_KINASE_ATP"/>
    <property type="match status" value="1"/>
</dbReference>
<dbReference type="SUPFAM" id="SSF52058">
    <property type="entry name" value="L domain-like"/>
    <property type="match status" value="1"/>
</dbReference>
<dbReference type="Pfam" id="PF00560">
    <property type="entry name" value="LRR_1"/>
    <property type="match status" value="3"/>
</dbReference>
<dbReference type="InterPro" id="IPR013210">
    <property type="entry name" value="LRR_N_plant-typ"/>
</dbReference>
<feature type="domain" description="Protein kinase" evidence="11">
    <location>
        <begin position="648"/>
        <end position="803"/>
    </location>
</feature>
<reference evidence="12 13" key="1">
    <citation type="submission" date="2023-12" db="EMBL/GenBank/DDBJ databases">
        <title>A high-quality genome assembly for Dillenia turbinata (Dilleniales).</title>
        <authorList>
            <person name="Chanderbali A."/>
        </authorList>
    </citation>
    <scope>NUCLEOTIDE SEQUENCE [LARGE SCALE GENOMIC DNA]</scope>
    <source>
        <strain evidence="12">LSX21</strain>
        <tissue evidence="12">Leaf</tissue>
    </source>
</reference>
<dbReference type="Pfam" id="PF00069">
    <property type="entry name" value="Pkinase"/>
    <property type="match status" value="1"/>
</dbReference>
<feature type="chain" id="PRO_5042880234" evidence="10">
    <location>
        <begin position="24"/>
        <end position="803"/>
    </location>
</feature>
<keyword evidence="6 9" id="KW-1133">Transmembrane helix</keyword>
<dbReference type="GO" id="GO:0004672">
    <property type="term" value="F:protein kinase activity"/>
    <property type="evidence" value="ECO:0007669"/>
    <property type="project" value="InterPro"/>
</dbReference>
<dbReference type="InterPro" id="IPR000719">
    <property type="entry name" value="Prot_kinase_dom"/>
</dbReference>
<evidence type="ECO:0000256" key="2">
    <source>
        <dbReference type="ARBA" id="ARBA00022614"/>
    </source>
</evidence>
<keyword evidence="7 9" id="KW-0472">Membrane</keyword>
<dbReference type="EMBL" id="JBAMMX010000005">
    <property type="protein sequence ID" value="KAK6940307.1"/>
    <property type="molecule type" value="Genomic_DNA"/>
</dbReference>
<organism evidence="12 13">
    <name type="scientific">Dillenia turbinata</name>
    <dbReference type="NCBI Taxonomy" id="194707"/>
    <lineage>
        <taxon>Eukaryota</taxon>
        <taxon>Viridiplantae</taxon>
        <taxon>Streptophyta</taxon>
        <taxon>Embryophyta</taxon>
        <taxon>Tracheophyta</taxon>
        <taxon>Spermatophyta</taxon>
        <taxon>Magnoliopsida</taxon>
        <taxon>eudicotyledons</taxon>
        <taxon>Gunneridae</taxon>
        <taxon>Pentapetalae</taxon>
        <taxon>Dilleniales</taxon>
        <taxon>Dilleniaceae</taxon>
        <taxon>Dillenia</taxon>
    </lineage>
</organism>
<dbReference type="SUPFAM" id="SSF56112">
    <property type="entry name" value="Protein kinase-like (PK-like)"/>
    <property type="match status" value="1"/>
</dbReference>
<name>A0AAN8ZJW5_9MAGN</name>
<evidence type="ECO:0000256" key="5">
    <source>
        <dbReference type="ARBA" id="ARBA00022737"/>
    </source>
</evidence>
<dbReference type="SMART" id="SM00369">
    <property type="entry name" value="LRR_TYP"/>
    <property type="match status" value="6"/>
</dbReference>
<dbReference type="PANTHER" id="PTHR48054">
    <property type="entry name" value="RECEPTOR KINASE-LIKE PROTEIN XA21"/>
    <property type="match status" value="1"/>
</dbReference>
<dbReference type="Pfam" id="PF23598">
    <property type="entry name" value="LRR_14"/>
    <property type="match status" value="1"/>
</dbReference>
<keyword evidence="4 10" id="KW-0732">Signal</keyword>
<dbReference type="InterPro" id="IPR055414">
    <property type="entry name" value="LRR_R13L4/SHOC2-like"/>
</dbReference>
<dbReference type="PANTHER" id="PTHR48054:SF91">
    <property type="entry name" value="(WILD MALAYSIAN BANANA) HYPOTHETICAL PROTEIN"/>
    <property type="match status" value="1"/>
</dbReference>
<evidence type="ECO:0000256" key="9">
    <source>
        <dbReference type="SAM" id="Phobius"/>
    </source>
</evidence>
<evidence type="ECO:0000313" key="13">
    <source>
        <dbReference type="Proteomes" id="UP001370490"/>
    </source>
</evidence>
<keyword evidence="8" id="KW-0547">Nucleotide-binding</keyword>
<dbReference type="InterPro" id="IPR011009">
    <property type="entry name" value="Kinase-like_dom_sf"/>
</dbReference>
<evidence type="ECO:0000259" key="11">
    <source>
        <dbReference type="PROSITE" id="PS50011"/>
    </source>
</evidence>
<dbReference type="InterPro" id="IPR052592">
    <property type="entry name" value="LRR-RLK"/>
</dbReference>
<evidence type="ECO:0000313" key="12">
    <source>
        <dbReference type="EMBL" id="KAK6940307.1"/>
    </source>
</evidence>
<keyword evidence="3 9" id="KW-0812">Transmembrane</keyword>
<dbReference type="PROSITE" id="PS50011">
    <property type="entry name" value="PROTEIN_KINASE_DOM"/>
    <property type="match status" value="1"/>
</dbReference>